<protein>
    <submittedName>
        <fullName evidence="1">Uncharacterized protein</fullName>
    </submittedName>
</protein>
<proteinExistence type="predicted"/>
<dbReference type="EMBL" id="BPLQ01002086">
    <property type="protein sequence ID" value="GIX88576.1"/>
    <property type="molecule type" value="Genomic_DNA"/>
</dbReference>
<name>A0AAV4NUY8_9ARAC</name>
<dbReference type="AlphaFoldDB" id="A0AAV4NUY8"/>
<reference evidence="1 2" key="1">
    <citation type="submission" date="2021-06" db="EMBL/GenBank/DDBJ databases">
        <title>Caerostris darwini draft genome.</title>
        <authorList>
            <person name="Kono N."/>
            <person name="Arakawa K."/>
        </authorList>
    </citation>
    <scope>NUCLEOTIDE SEQUENCE [LARGE SCALE GENOMIC DNA]</scope>
</reference>
<sequence length="249" mass="29580">MKQQQTEAEQSRIFLEEPAELMSHMIKRPIPLPYMCLSKPRVMKSPEETDPMLGFSEFRKFKRINESRMIIPFDRKAFLPRQITKPQPTEPKMKVPVSDPKRFLLEKIGRIPVTSLRSLVDVVVRQQPDIGYIPMNREHMDLVNDYEPYSYIIDKYTRINKDNYATISRNGVLELYKTDADFLPLDRLPDEQELLNDLREIPSFASFRLWKAFMVWFTKNRIKRFVDAKDKLEMFFAAKYDSKETSQKT</sequence>
<keyword evidence="2" id="KW-1185">Reference proteome</keyword>
<comment type="caution">
    <text evidence="1">The sequence shown here is derived from an EMBL/GenBank/DDBJ whole genome shotgun (WGS) entry which is preliminary data.</text>
</comment>
<gene>
    <name evidence="1" type="primary">AVEN_260661_1</name>
    <name evidence="1" type="ORF">CDAR_308771</name>
</gene>
<accession>A0AAV4NUY8</accession>
<dbReference type="Proteomes" id="UP001054837">
    <property type="component" value="Unassembled WGS sequence"/>
</dbReference>
<evidence type="ECO:0000313" key="2">
    <source>
        <dbReference type="Proteomes" id="UP001054837"/>
    </source>
</evidence>
<organism evidence="1 2">
    <name type="scientific">Caerostris darwini</name>
    <dbReference type="NCBI Taxonomy" id="1538125"/>
    <lineage>
        <taxon>Eukaryota</taxon>
        <taxon>Metazoa</taxon>
        <taxon>Ecdysozoa</taxon>
        <taxon>Arthropoda</taxon>
        <taxon>Chelicerata</taxon>
        <taxon>Arachnida</taxon>
        <taxon>Araneae</taxon>
        <taxon>Araneomorphae</taxon>
        <taxon>Entelegynae</taxon>
        <taxon>Araneoidea</taxon>
        <taxon>Araneidae</taxon>
        <taxon>Caerostris</taxon>
    </lineage>
</organism>
<evidence type="ECO:0000313" key="1">
    <source>
        <dbReference type="EMBL" id="GIX88576.1"/>
    </source>
</evidence>